<evidence type="ECO:0000313" key="2">
    <source>
        <dbReference type="Proteomes" id="UP000593577"/>
    </source>
</evidence>
<name>A0A7J8Y1Y9_GOSAI</name>
<gene>
    <name evidence="1" type="ORF">Goari_010557</name>
</gene>
<accession>A0A7J8Y1Y9</accession>
<keyword evidence="2" id="KW-1185">Reference proteome</keyword>
<dbReference type="EMBL" id="JABFAA010000009">
    <property type="protein sequence ID" value="MBA0693044.1"/>
    <property type="molecule type" value="Genomic_DNA"/>
</dbReference>
<evidence type="ECO:0000313" key="1">
    <source>
        <dbReference type="EMBL" id="MBA0693044.1"/>
    </source>
</evidence>
<reference evidence="1 2" key="1">
    <citation type="journal article" date="2019" name="Genome Biol. Evol.">
        <title>Insights into the evolution of the New World diploid cottons (Gossypium, subgenus Houzingenia) based on genome sequencing.</title>
        <authorList>
            <person name="Grover C.E."/>
            <person name="Arick M.A. 2nd"/>
            <person name="Thrash A."/>
            <person name="Conover J.L."/>
            <person name="Sanders W.S."/>
            <person name="Peterson D.G."/>
            <person name="Frelichowski J.E."/>
            <person name="Scheffler J.A."/>
            <person name="Scheffler B.E."/>
            <person name="Wendel J.F."/>
        </authorList>
    </citation>
    <scope>NUCLEOTIDE SEQUENCE [LARGE SCALE GENOMIC DNA]</scope>
    <source>
        <strain evidence="1">185</strain>
        <tissue evidence="1">Leaf</tissue>
    </source>
</reference>
<protein>
    <submittedName>
        <fullName evidence="1">Uncharacterized protein</fullName>
    </submittedName>
</protein>
<dbReference type="Proteomes" id="UP000593577">
    <property type="component" value="Unassembled WGS sequence"/>
</dbReference>
<sequence length="44" mass="5221">MIYYLEGSTGLTMTLSFSALKDGMITALVPYWCMHQIEQRWFMR</sequence>
<proteinExistence type="predicted"/>
<dbReference type="AlphaFoldDB" id="A0A7J8Y1Y9"/>
<comment type="caution">
    <text evidence="1">The sequence shown here is derived from an EMBL/GenBank/DDBJ whole genome shotgun (WGS) entry which is preliminary data.</text>
</comment>
<organism evidence="1 2">
    <name type="scientific">Gossypium aridum</name>
    <name type="common">American cotton</name>
    <name type="synonym">Erioxylum aridum</name>
    <dbReference type="NCBI Taxonomy" id="34290"/>
    <lineage>
        <taxon>Eukaryota</taxon>
        <taxon>Viridiplantae</taxon>
        <taxon>Streptophyta</taxon>
        <taxon>Embryophyta</taxon>
        <taxon>Tracheophyta</taxon>
        <taxon>Spermatophyta</taxon>
        <taxon>Magnoliopsida</taxon>
        <taxon>eudicotyledons</taxon>
        <taxon>Gunneridae</taxon>
        <taxon>Pentapetalae</taxon>
        <taxon>rosids</taxon>
        <taxon>malvids</taxon>
        <taxon>Malvales</taxon>
        <taxon>Malvaceae</taxon>
        <taxon>Malvoideae</taxon>
        <taxon>Gossypium</taxon>
    </lineage>
</organism>